<dbReference type="PANTHER" id="PTHR47893:SF1">
    <property type="entry name" value="REGULATORY PROTEIN PCHR"/>
    <property type="match status" value="1"/>
</dbReference>
<dbReference type="Pfam" id="PF12833">
    <property type="entry name" value="HTH_18"/>
    <property type="match status" value="1"/>
</dbReference>
<dbReference type="SMART" id="SM00342">
    <property type="entry name" value="HTH_ARAC"/>
    <property type="match status" value="1"/>
</dbReference>
<evidence type="ECO:0000313" key="6">
    <source>
        <dbReference type="EMBL" id="GAA2193862.1"/>
    </source>
</evidence>
<accession>A0ABP5N5N5</accession>
<evidence type="ECO:0000256" key="2">
    <source>
        <dbReference type="ARBA" id="ARBA00023125"/>
    </source>
</evidence>
<evidence type="ECO:0000259" key="5">
    <source>
        <dbReference type="PROSITE" id="PS01124"/>
    </source>
</evidence>
<feature type="region of interest" description="Disordered" evidence="4">
    <location>
        <begin position="203"/>
        <end position="230"/>
    </location>
</feature>
<keyword evidence="2" id="KW-0238">DNA-binding</keyword>
<organism evidence="6 7">
    <name type="scientific">Streptomyces bangladeshensis</name>
    <dbReference type="NCBI Taxonomy" id="295352"/>
    <lineage>
        <taxon>Bacteria</taxon>
        <taxon>Bacillati</taxon>
        <taxon>Actinomycetota</taxon>
        <taxon>Actinomycetes</taxon>
        <taxon>Kitasatosporales</taxon>
        <taxon>Streptomycetaceae</taxon>
        <taxon>Streptomyces</taxon>
    </lineage>
</organism>
<dbReference type="Proteomes" id="UP001501391">
    <property type="component" value="Unassembled WGS sequence"/>
</dbReference>
<dbReference type="PROSITE" id="PS00041">
    <property type="entry name" value="HTH_ARAC_FAMILY_1"/>
    <property type="match status" value="1"/>
</dbReference>
<dbReference type="Gene3D" id="1.10.10.60">
    <property type="entry name" value="Homeodomain-like"/>
    <property type="match status" value="1"/>
</dbReference>
<dbReference type="EMBL" id="BAAAOQ010000005">
    <property type="protein sequence ID" value="GAA2193862.1"/>
    <property type="molecule type" value="Genomic_DNA"/>
</dbReference>
<dbReference type="SUPFAM" id="SSF46689">
    <property type="entry name" value="Homeodomain-like"/>
    <property type="match status" value="1"/>
</dbReference>
<evidence type="ECO:0000256" key="4">
    <source>
        <dbReference type="SAM" id="MobiDB-lite"/>
    </source>
</evidence>
<dbReference type="PROSITE" id="PS01124">
    <property type="entry name" value="HTH_ARAC_FAMILY_2"/>
    <property type="match status" value="1"/>
</dbReference>
<dbReference type="PANTHER" id="PTHR47893">
    <property type="entry name" value="REGULATORY PROTEIN PCHR"/>
    <property type="match status" value="1"/>
</dbReference>
<name>A0ABP5N5N5_9ACTN</name>
<protein>
    <submittedName>
        <fullName evidence="6">Helix-turn-helix domain-containing protein</fullName>
    </submittedName>
</protein>
<sequence length="350" mass="37518">MNLMPPPAGTGSDAGRSPYPDLTFACAPVPAPLRSFLPAQARAGARCTGPARVRTLGLLQVSTYRGAARSLVRPADDTTGPHLMLGVHAFGRATLVRGDGTAPCGPDDLFVCDGAVPFLLHEASPFELHLVRVPRHALALTDGQVRALAHRPPCADGPVAPLLGPLLRTFLGTLPEYAPRTALRLATTITGFVGSLVEDAAEAADATHTAHDVPDRRDAQDPGPEPAQEHRELLHRVRAYVDARLWDRTLTPATVAAAQHISVRYLHKLFEGQGSTIGRWIQHRRLEEARRELAAPESAGLTVSAVARRWGFANATHFSRSFRAAYGMAPRDWRSRTRPSQDPAGGGGDG</sequence>
<feature type="domain" description="HTH araC/xylS-type" evidence="5">
    <location>
        <begin position="235"/>
        <end position="336"/>
    </location>
</feature>
<feature type="region of interest" description="Disordered" evidence="4">
    <location>
        <begin position="331"/>
        <end position="350"/>
    </location>
</feature>
<keyword evidence="3" id="KW-0804">Transcription</keyword>
<dbReference type="InterPro" id="IPR018062">
    <property type="entry name" value="HTH_AraC-typ_CS"/>
</dbReference>
<evidence type="ECO:0000256" key="1">
    <source>
        <dbReference type="ARBA" id="ARBA00023015"/>
    </source>
</evidence>
<proteinExistence type="predicted"/>
<gene>
    <name evidence="6" type="ORF">GCM10009787_17460</name>
</gene>
<keyword evidence="1" id="KW-0805">Transcription regulation</keyword>
<evidence type="ECO:0000313" key="7">
    <source>
        <dbReference type="Proteomes" id="UP001501391"/>
    </source>
</evidence>
<evidence type="ECO:0000256" key="3">
    <source>
        <dbReference type="ARBA" id="ARBA00023163"/>
    </source>
</evidence>
<dbReference type="InterPro" id="IPR009057">
    <property type="entry name" value="Homeodomain-like_sf"/>
</dbReference>
<reference evidence="7" key="1">
    <citation type="journal article" date="2019" name="Int. J. Syst. Evol. Microbiol.">
        <title>The Global Catalogue of Microorganisms (GCM) 10K type strain sequencing project: providing services to taxonomists for standard genome sequencing and annotation.</title>
        <authorList>
            <consortium name="The Broad Institute Genomics Platform"/>
            <consortium name="The Broad Institute Genome Sequencing Center for Infectious Disease"/>
            <person name="Wu L."/>
            <person name="Ma J."/>
        </authorList>
    </citation>
    <scope>NUCLEOTIDE SEQUENCE [LARGE SCALE GENOMIC DNA]</scope>
    <source>
        <strain evidence="7">JCM 14924</strain>
    </source>
</reference>
<dbReference type="InterPro" id="IPR053142">
    <property type="entry name" value="PchR_regulatory_protein"/>
</dbReference>
<dbReference type="PRINTS" id="PR00032">
    <property type="entry name" value="HTHARAC"/>
</dbReference>
<dbReference type="RefSeq" id="WP_346162419.1">
    <property type="nucleotide sequence ID" value="NZ_BAAAOQ010000005.1"/>
</dbReference>
<feature type="compositionally biased region" description="Basic and acidic residues" evidence="4">
    <location>
        <begin position="208"/>
        <end position="220"/>
    </location>
</feature>
<keyword evidence="7" id="KW-1185">Reference proteome</keyword>
<dbReference type="InterPro" id="IPR035418">
    <property type="entry name" value="AraC-bd_2"/>
</dbReference>
<dbReference type="Pfam" id="PF14525">
    <property type="entry name" value="AraC_binding_2"/>
    <property type="match status" value="1"/>
</dbReference>
<dbReference type="InterPro" id="IPR018060">
    <property type="entry name" value="HTH_AraC"/>
</dbReference>
<dbReference type="InterPro" id="IPR020449">
    <property type="entry name" value="Tscrpt_reg_AraC-type_HTH"/>
</dbReference>
<comment type="caution">
    <text evidence="6">The sequence shown here is derived from an EMBL/GenBank/DDBJ whole genome shotgun (WGS) entry which is preliminary data.</text>
</comment>